<keyword evidence="8" id="KW-0865">Zymogen</keyword>
<dbReference type="InterPro" id="IPR001506">
    <property type="entry name" value="Peptidase_M12A"/>
</dbReference>
<feature type="binding site" evidence="12">
    <location>
        <position position="227"/>
    </location>
    <ligand>
        <name>Zn(2+)</name>
        <dbReference type="ChEBI" id="CHEBI:29105"/>
        <note>catalytic</note>
    </ligand>
</feature>
<dbReference type="InterPro" id="IPR034035">
    <property type="entry name" value="Astacin-like_dom"/>
</dbReference>
<evidence type="ECO:0000256" key="5">
    <source>
        <dbReference type="ARBA" id="ARBA00022801"/>
    </source>
</evidence>
<evidence type="ECO:0000256" key="3">
    <source>
        <dbReference type="ARBA" id="ARBA00022723"/>
    </source>
</evidence>
<dbReference type="Pfam" id="PF01549">
    <property type="entry name" value="ShK"/>
    <property type="match status" value="3"/>
</dbReference>
<evidence type="ECO:0000256" key="11">
    <source>
        <dbReference type="PROSITE-ProRule" id="PRU01005"/>
    </source>
</evidence>
<evidence type="ECO:0000256" key="4">
    <source>
        <dbReference type="ARBA" id="ARBA00022729"/>
    </source>
</evidence>
<dbReference type="PROSITE" id="PS51670">
    <property type="entry name" value="SHKT"/>
    <property type="match status" value="3"/>
</dbReference>
<keyword evidence="3 12" id="KW-0479">Metal-binding</keyword>
<dbReference type="Gene3D" id="1.10.10.1940">
    <property type="match status" value="2"/>
</dbReference>
<feature type="disulfide bond" evidence="11">
    <location>
        <begin position="344"/>
        <end position="378"/>
    </location>
</feature>
<comment type="function">
    <text evidence="1">Metalloprotease.</text>
</comment>
<keyword evidence="9 11" id="KW-1015">Disulfide bond</keyword>
<dbReference type="EMBL" id="GDIQ01068617">
    <property type="protein sequence ID" value="JAN26120.1"/>
    <property type="molecule type" value="Transcribed_RNA"/>
</dbReference>
<keyword evidence="6 12" id="KW-0862">Zinc</keyword>
<dbReference type="OrthoDB" id="291007at2759"/>
<feature type="disulfide bond" evidence="11">
    <location>
        <begin position="382"/>
        <end position="416"/>
    </location>
</feature>
<evidence type="ECO:0000256" key="13">
    <source>
        <dbReference type="RuleBase" id="RU361183"/>
    </source>
</evidence>
<accession>A0A0N8BMP7</accession>
<dbReference type="InterPro" id="IPR024079">
    <property type="entry name" value="MetalloPept_cat_dom_sf"/>
</dbReference>
<comment type="cofactor">
    <cofactor evidence="12 13">
        <name>Zn(2+)</name>
        <dbReference type="ChEBI" id="CHEBI:29105"/>
    </cofactor>
    <text evidence="12 13">Binds 1 zinc ion per subunit.</text>
</comment>
<dbReference type="PANTHER" id="PTHR10127">
    <property type="entry name" value="DISCOIDIN, CUB, EGF, LAMININ , AND ZINC METALLOPROTEASE DOMAIN CONTAINING"/>
    <property type="match status" value="1"/>
</dbReference>
<dbReference type="SMART" id="SM00254">
    <property type="entry name" value="ShKT"/>
    <property type="match status" value="3"/>
</dbReference>
<evidence type="ECO:0000313" key="14">
    <source>
        <dbReference type="EMBL" id="JAN26120.1"/>
    </source>
</evidence>
<dbReference type="GO" id="GO:0004222">
    <property type="term" value="F:metalloendopeptidase activity"/>
    <property type="evidence" value="ECO:0007669"/>
    <property type="project" value="UniProtKB-UniRule"/>
</dbReference>
<dbReference type="PRINTS" id="PR00480">
    <property type="entry name" value="ASTACIN"/>
</dbReference>
<keyword evidence="2 12" id="KW-0645">Protease</keyword>
<keyword evidence="10" id="KW-0325">Glycoprotein</keyword>
<dbReference type="FunFam" id="3.40.390.10:FF:000015">
    <property type="entry name" value="Meprin A subunit"/>
    <property type="match status" value="1"/>
</dbReference>
<evidence type="ECO:0000256" key="8">
    <source>
        <dbReference type="ARBA" id="ARBA00023145"/>
    </source>
</evidence>
<organism evidence="14">
    <name type="scientific">Daphnia magna</name>
    <dbReference type="NCBI Taxonomy" id="35525"/>
    <lineage>
        <taxon>Eukaryota</taxon>
        <taxon>Metazoa</taxon>
        <taxon>Ecdysozoa</taxon>
        <taxon>Arthropoda</taxon>
        <taxon>Crustacea</taxon>
        <taxon>Branchiopoda</taxon>
        <taxon>Diplostraca</taxon>
        <taxon>Cladocera</taxon>
        <taxon>Anomopoda</taxon>
        <taxon>Daphniidae</taxon>
        <taxon>Daphnia</taxon>
    </lineage>
</organism>
<keyword evidence="5 12" id="KW-0378">Hydrolase</keyword>
<feature type="binding site" evidence="12">
    <location>
        <position position="221"/>
    </location>
    <ligand>
        <name>Zn(2+)</name>
        <dbReference type="ChEBI" id="CHEBI:29105"/>
        <note>catalytic</note>
    </ligand>
</feature>
<evidence type="ECO:0000256" key="2">
    <source>
        <dbReference type="ARBA" id="ARBA00022670"/>
    </source>
</evidence>
<keyword evidence="4 13" id="KW-0732">Signal</keyword>
<dbReference type="CDD" id="cd04280">
    <property type="entry name" value="ZnMc_astacin_like"/>
    <property type="match status" value="1"/>
</dbReference>
<feature type="active site" evidence="12">
    <location>
        <position position="218"/>
    </location>
</feature>
<keyword evidence="7 12" id="KW-0482">Metalloprotease</keyword>
<feature type="binding site" evidence="12">
    <location>
        <position position="217"/>
    </location>
    <ligand>
        <name>Zn(2+)</name>
        <dbReference type="ChEBI" id="CHEBI:29105"/>
        <note>catalytic</note>
    </ligand>
</feature>
<dbReference type="SMART" id="SM00235">
    <property type="entry name" value="ZnMc"/>
    <property type="match status" value="1"/>
</dbReference>
<name>A0A0N8BMP7_9CRUS</name>
<dbReference type="InterPro" id="IPR006026">
    <property type="entry name" value="Peptidase_Metallo"/>
</dbReference>
<evidence type="ECO:0000256" key="10">
    <source>
        <dbReference type="ARBA" id="ARBA00023180"/>
    </source>
</evidence>
<evidence type="ECO:0000256" key="6">
    <source>
        <dbReference type="ARBA" id="ARBA00022833"/>
    </source>
</evidence>
<feature type="signal peptide" evidence="13">
    <location>
        <begin position="1"/>
        <end position="23"/>
    </location>
</feature>
<dbReference type="GO" id="GO:0008270">
    <property type="term" value="F:zinc ion binding"/>
    <property type="evidence" value="ECO:0007669"/>
    <property type="project" value="UniProtKB-UniRule"/>
</dbReference>
<dbReference type="AlphaFoldDB" id="A0A0N8BMP7"/>
<dbReference type="GO" id="GO:0006508">
    <property type="term" value="P:proteolysis"/>
    <property type="evidence" value="ECO:0007669"/>
    <property type="project" value="UniProtKB-KW"/>
</dbReference>
<evidence type="ECO:0000256" key="1">
    <source>
        <dbReference type="ARBA" id="ARBA00002657"/>
    </source>
</evidence>
<evidence type="ECO:0000256" key="9">
    <source>
        <dbReference type="ARBA" id="ARBA00023157"/>
    </source>
</evidence>
<dbReference type="EC" id="3.4.24.-" evidence="13"/>
<dbReference type="PROSITE" id="PS51864">
    <property type="entry name" value="ASTACIN"/>
    <property type="match status" value="1"/>
</dbReference>
<feature type="disulfide bond" evidence="11">
    <location>
        <begin position="424"/>
        <end position="458"/>
    </location>
</feature>
<dbReference type="PANTHER" id="PTHR10127:SF780">
    <property type="entry name" value="METALLOENDOPEPTIDASE"/>
    <property type="match status" value="1"/>
</dbReference>
<feature type="chain" id="PRO_5007355501" description="Metalloendopeptidase" evidence="13">
    <location>
        <begin position="24"/>
        <end position="458"/>
    </location>
</feature>
<dbReference type="Gene3D" id="3.40.390.10">
    <property type="entry name" value="Collagenase (Catalytic Domain)"/>
    <property type="match status" value="1"/>
</dbReference>
<dbReference type="InterPro" id="IPR003582">
    <property type="entry name" value="ShKT_dom"/>
</dbReference>
<protein>
    <recommendedName>
        <fullName evidence="13">Metalloendopeptidase</fullName>
        <ecNumber evidence="13">3.4.24.-</ecNumber>
    </recommendedName>
</protein>
<proteinExistence type="predicted"/>
<sequence length="458" mass="50221">MMRFITSLFAALLLSSLVARSAADSDPTTFREPDTPMSDEAMDDLSNIPLGNADSENEIPGEPLNPTDFKNAMTVSMDPPPRDKLGGDPIEIAGLFEGDIAGVVSADMAAGKSFKPGKSGTKATGKNAIVDMNLRWPSSVIPYVISASFVPNDRSVIARAMLEYHNKTCIRFVPRTNQRDYVHIMPGSGCSSNVGRTGGGQPVSLGSGCVYVGIVIHELMHAAGFWHEQSRGDRDNFIAIQWDNIINGMAYNFQKYNLDRIQYLGAPYDTSSVMHYDAFAFAKNRERPTIVAKKQGTELGQRRGFSDVDVMKLNKLYECGKNGGVSTVTTTMAPLVSTELPGKCEDSHKYCKIWSETGECTKNKVWMSVSCRKSCKMCGVDCDNFNLHCDSWAKTNECEKNIEYMKLYCPKSCGFCGTASSAACNDGNRYCSAWAERGQCKANADYMKLHCKKSCGLC</sequence>
<evidence type="ECO:0000256" key="12">
    <source>
        <dbReference type="PROSITE-ProRule" id="PRU01211"/>
    </source>
</evidence>
<evidence type="ECO:0000256" key="7">
    <source>
        <dbReference type="ARBA" id="ARBA00023049"/>
    </source>
</evidence>
<reference evidence="14" key="1">
    <citation type="submission" date="2015-10" db="EMBL/GenBank/DDBJ databases">
        <title>EvidentialGene: Evidence-directed Construction of Complete mRNA Transcriptomes without Genomes.</title>
        <authorList>
            <person name="Gilbert D.G."/>
        </authorList>
    </citation>
    <scope>NUCLEOTIDE SEQUENCE</scope>
</reference>
<dbReference type="Pfam" id="PF01400">
    <property type="entry name" value="Astacin"/>
    <property type="match status" value="1"/>
</dbReference>
<dbReference type="SUPFAM" id="SSF55486">
    <property type="entry name" value="Metalloproteases ('zincins'), catalytic domain"/>
    <property type="match status" value="1"/>
</dbReference>
<comment type="caution">
    <text evidence="11">Lacks conserved residue(s) required for the propagation of feature annotation.</text>
</comment>